<dbReference type="PROSITE" id="PS00108">
    <property type="entry name" value="PROTEIN_KINASE_ST"/>
    <property type="match status" value="1"/>
</dbReference>
<reference evidence="3" key="2">
    <citation type="submission" date="2015-01" db="EMBL/GenBank/DDBJ databases">
        <title>Evolutionary Origins and Diversification of the Mycorrhizal Mutualists.</title>
        <authorList>
            <consortium name="DOE Joint Genome Institute"/>
            <consortium name="Mycorrhizal Genomics Consortium"/>
            <person name="Kohler A."/>
            <person name="Kuo A."/>
            <person name="Nagy L.G."/>
            <person name="Floudas D."/>
            <person name="Copeland A."/>
            <person name="Barry K.W."/>
            <person name="Cichocki N."/>
            <person name="Veneault-Fourrey C."/>
            <person name="LaButti K."/>
            <person name="Lindquist E.A."/>
            <person name="Lipzen A."/>
            <person name="Lundell T."/>
            <person name="Morin E."/>
            <person name="Murat C."/>
            <person name="Riley R."/>
            <person name="Ohm R."/>
            <person name="Sun H."/>
            <person name="Tunlid A."/>
            <person name="Henrissat B."/>
            <person name="Grigoriev I.V."/>
            <person name="Hibbett D.S."/>
            <person name="Martin F."/>
        </authorList>
    </citation>
    <scope>NUCLEOTIDE SEQUENCE [LARGE SCALE GENOMIC DNA]</scope>
    <source>
        <strain evidence="3">F 1598</strain>
    </source>
</reference>
<accession>A0A0C3C7Y4</accession>
<name>A0A0C3C7Y4_PILCF</name>
<reference evidence="2 3" key="1">
    <citation type="submission" date="2014-04" db="EMBL/GenBank/DDBJ databases">
        <authorList>
            <consortium name="DOE Joint Genome Institute"/>
            <person name="Kuo A."/>
            <person name="Tarkka M."/>
            <person name="Buscot F."/>
            <person name="Kohler A."/>
            <person name="Nagy L.G."/>
            <person name="Floudas D."/>
            <person name="Copeland A."/>
            <person name="Barry K.W."/>
            <person name="Cichocki N."/>
            <person name="Veneault-Fourrey C."/>
            <person name="LaButti K."/>
            <person name="Lindquist E.A."/>
            <person name="Lipzen A."/>
            <person name="Lundell T."/>
            <person name="Morin E."/>
            <person name="Murat C."/>
            <person name="Sun H."/>
            <person name="Tunlid A."/>
            <person name="Henrissat B."/>
            <person name="Grigoriev I.V."/>
            <person name="Hibbett D.S."/>
            <person name="Martin F."/>
            <person name="Nordberg H.P."/>
            <person name="Cantor M.N."/>
            <person name="Hua S.X."/>
        </authorList>
    </citation>
    <scope>NUCLEOTIDE SEQUENCE [LARGE SCALE GENOMIC DNA]</scope>
    <source>
        <strain evidence="2 3">F 1598</strain>
    </source>
</reference>
<dbReference type="AlphaFoldDB" id="A0A0C3C7Y4"/>
<feature type="domain" description="Protein kinase" evidence="1">
    <location>
        <begin position="71"/>
        <end position="347"/>
    </location>
</feature>
<dbReference type="PROSITE" id="PS50011">
    <property type="entry name" value="PROTEIN_KINASE_DOM"/>
    <property type="match status" value="1"/>
</dbReference>
<dbReference type="PANTHER" id="PTHR44329">
    <property type="entry name" value="SERINE/THREONINE-PROTEIN KINASE TNNI3K-RELATED"/>
    <property type="match status" value="1"/>
</dbReference>
<evidence type="ECO:0000313" key="3">
    <source>
        <dbReference type="Proteomes" id="UP000054166"/>
    </source>
</evidence>
<proteinExistence type="predicted"/>
<dbReference type="STRING" id="765440.A0A0C3C7Y4"/>
<dbReference type="SUPFAM" id="SSF56112">
    <property type="entry name" value="Protein kinase-like (PK-like)"/>
    <property type="match status" value="1"/>
</dbReference>
<dbReference type="InterPro" id="IPR051681">
    <property type="entry name" value="Ser/Thr_Kinases-Pseudokinases"/>
</dbReference>
<dbReference type="InterPro" id="IPR008271">
    <property type="entry name" value="Ser/Thr_kinase_AS"/>
</dbReference>
<organism evidence="2 3">
    <name type="scientific">Piloderma croceum (strain F 1598)</name>
    <dbReference type="NCBI Taxonomy" id="765440"/>
    <lineage>
        <taxon>Eukaryota</taxon>
        <taxon>Fungi</taxon>
        <taxon>Dikarya</taxon>
        <taxon>Basidiomycota</taxon>
        <taxon>Agaricomycotina</taxon>
        <taxon>Agaricomycetes</taxon>
        <taxon>Agaricomycetidae</taxon>
        <taxon>Atheliales</taxon>
        <taxon>Atheliaceae</taxon>
        <taxon>Piloderma</taxon>
    </lineage>
</organism>
<keyword evidence="3" id="KW-1185">Reference proteome</keyword>
<dbReference type="HOGENOM" id="CLU_000288_7_18_1"/>
<protein>
    <recommendedName>
        <fullName evidence="1">Protein kinase domain-containing protein</fullName>
    </recommendedName>
</protein>
<dbReference type="InterPro" id="IPR000719">
    <property type="entry name" value="Prot_kinase_dom"/>
</dbReference>
<evidence type="ECO:0000259" key="1">
    <source>
        <dbReference type="PROSITE" id="PS50011"/>
    </source>
</evidence>
<dbReference type="GO" id="GO:0004674">
    <property type="term" value="F:protein serine/threonine kinase activity"/>
    <property type="evidence" value="ECO:0007669"/>
    <property type="project" value="TreeGrafter"/>
</dbReference>
<dbReference type="GO" id="GO:0005524">
    <property type="term" value="F:ATP binding"/>
    <property type="evidence" value="ECO:0007669"/>
    <property type="project" value="InterPro"/>
</dbReference>
<dbReference type="Proteomes" id="UP000054166">
    <property type="component" value="Unassembled WGS sequence"/>
</dbReference>
<dbReference type="Gene3D" id="1.10.510.10">
    <property type="entry name" value="Transferase(Phosphotransferase) domain 1"/>
    <property type="match status" value="1"/>
</dbReference>
<dbReference type="InterPro" id="IPR011009">
    <property type="entry name" value="Kinase-like_dom_sf"/>
</dbReference>
<evidence type="ECO:0000313" key="2">
    <source>
        <dbReference type="EMBL" id="KIM85802.1"/>
    </source>
</evidence>
<dbReference type="InParanoid" id="A0A0C3C7Y4"/>
<dbReference type="EMBL" id="KN832984">
    <property type="protein sequence ID" value="KIM85802.1"/>
    <property type="molecule type" value="Genomic_DNA"/>
</dbReference>
<dbReference type="Pfam" id="PF07714">
    <property type="entry name" value="PK_Tyr_Ser-Thr"/>
    <property type="match status" value="1"/>
</dbReference>
<dbReference type="SMART" id="SM00220">
    <property type="entry name" value="S_TKc"/>
    <property type="match status" value="1"/>
</dbReference>
<sequence length="399" mass="44850">MVAILNNPTQIEEILRQQGTTAQSLLNLLQSLLDLPNLHSCHKRSLVTGIRTLSERSGRYPECLVLKGVQKNGRHPIAAGTFGEVWKGLIRGQDIAIKVPRLYSESDIDAILKEFSKEIVIWRQLSHPNVLPFYGVYHLDDHRTRVCLISPWMENGNIVQFLKQHPNSDRVNLVLDIIQGLEYLHTMQPKIVHGDLKGVNILVSSSGRACLADFGLASIKDSQVLQLSSMSKSKAAGTLRWQAPELWDSKSPHADSHGGNTLPSDIYSFGCVCYEVFSGNIPFFQYKQDGAVILAAMRGEKPTRPTEEICHLHGLQDNIWELMQRCWKEQPSERPVATEIASIIAQLPICKADQRPVNEWDNTLPSRLSYFLTEHPFPPTFANIIEDTFIQHGLTSTFA</sequence>
<dbReference type="OrthoDB" id="26722at2759"/>
<dbReference type="InterPro" id="IPR001245">
    <property type="entry name" value="Ser-Thr/Tyr_kinase_cat_dom"/>
</dbReference>
<gene>
    <name evidence="2" type="ORF">PILCRDRAFT_65970</name>
</gene>